<accession>A0ABU8B6S2</accession>
<keyword evidence="1" id="KW-1133">Transmembrane helix</keyword>
<evidence type="ECO:0000313" key="2">
    <source>
        <dbReference type="EMBL" id="MEH2553914.1"/>
    </source>
</evidence>
<protein>
    <submittedName>
        <fullName evidence="2">Uncharacterized protein</fullName>
    </submittedName>
</protein>
<organism evidence="2 3">
    <name type="scientific">Bradyrhizobium algeriense</name>
    <dbReference type="NCBI Taxonomy" id="634784"/>
    <lineage>
        <taxon>Bacteria</taxon>
        <taxon>Pseudomonadati</taxon>
        <taxon>Pseudomonadota</taxon>
        <taxon>Alphaproteobacteria</taxon>
        <taxon>Hyphomicrobiales</taxon>
        <taxon>Nitrobacteraceae</taxon>
        <taxon>Bradyrhizobium</taxon>
    </lineage>
</organism>
<evidence type="ECO:0000256" key="1">
    <source>
        <dbReference type="SAM" id="Phobius"/>
    </source>
</evidence>
<comment type="caution">
    <text evidence="2">The sequence shown here is derived from an EMBL/GenBank/DDBJ whole genome shotgun (WGS) entry which is preliminary data.</text>
</comment>
<keyword evidence="1" id="KW-0812">Transmembrane</keyword>
<sequence>MAPVKRWSLLGPMTAMNGVLLFGWSTAVIFEVLRTTLLARGEEGAQAK</sequence>
<dbReference type="Proteomes" id="UP001364224">
    <property type="component" value="Unassembled WGS sequence"/>
</dbReference>
<feature type="transmembrane region" description="Helical" evidence="1">
    <location>
        <begin position="15"/>
        <end position="33"/>
    </location>
</feature>
<reference evidence="2 3" key="1">
    <citation type="submission" date="2024-02" db="EMBL/GenBank/DDBJ databases">
        <title>Adaptive strategies in a cosmopolitan and abundant soil bacterium.</title>
        <authorList>
            <person name="Carini P."/>
        </authorList>
    </citation>
    <scope>NUCLEOTIDE SEQUENCE [LARGE SCALE GENOMIC DNA]</scope>
    <source>
        <strain evidence="2 3">AZCC 1608</strain>
    </source>
</reference>
<name>A0ABU8B6S2_9BRAD</name>
<gene>
    <name evidence="2" type="ORF">V1286_001443</name>
</gene>
<evidence type="ECO:0000313" key="3">
    <source>
        <dbReference type="Proteomes" id="UP001364224"/>
    </source>
</evidence>
<keyword evidence="1" id="KW-0472">Membrane</keyword>
<proteinExistence type="predicted"/>
<keyword evidence="3" id="KW-1185">Reference proteome</keyword>
<dbReference type="EMBL" id="JAZHRV010000001">
    <property type="protein sequence ID" value="MEH2553914.1"/>
    <property type="molecule type" value="Genomic_DNA"/>
</dbReference>